<evidence type="ECO:0000313" key="1">
    <source>
        <dbReference type="EMBL" id="KAI7741814.1"/>
    </source>
</evidence>
<evidence type="ECO:0000313" key="2">
    <source>
        <dbReference type="Proteomes" id="UP001206925"/>
    </source>
</evidence>
<name>A0AAD5CJR5_AMBAR</name>
<comment type="caution">
    <text evidence="1">The sequence shown here is derived from an EMBL/GenBank/DDBJ whole genome shotgun (WGS) entry which is preliminary data.</text>
</comment>
<sequence length="30" mass="3491">MEPPRISALKPKEEASAIDVRIPRKWIPDF</sequence>
<reference evidence="1" key="1">
    <citation type="submission" date="2022-06" db="EMBL/GenBank/DDBJ databases">
        <title>Uncovering the hologenomic basis of an extraordinary plant invasion.</title>
        <authorList>
            <person name="Bieker V.C."/>
            <person name="Martin M.D."/>
            <person name="Gilbert T."/>
            <person name="Hodgins K."/>
            <person name="Battlay P."/>
            <person name="Petersen B."/>
            <person name="Wilson J."/>
        </authorList>
    </citation>
    <scope>NUCLEOTIDE SEQUENCE</scope>
    <source>
        <strain evidence="1">AA19_3_7</strain>
        <tissue evidence="1">Leaf</tissue>
    </source>
</reference>
<dbReference type="EMBL" id="JAMZMK010008133">
    <property type="protein sequence ID" value="KAI7741814.1"/>
    <property type="molecule type" value="Genomic_DNA"/>
</dbReference>
<accession>A0AAD5CJR5</accession>
<protein>
    <submittedName>
        <fullName evidence="1">Uncharacterized protein</fullName>
    </submittedName>
</protein>
<dbReference type="AlphaFoldDB" id="A0AAD5CJR5"/>
<dbReference type="Proteomes" id="UP001206925">
    <property type="component" value="Unassembled WGS sequence"/>
</dbReference>
<organism evidence="1 2">
    <name type="scientific">Ambrosia artemisiifolia</name>
    <name type="common">Common ragweed</name>
    <dbReference type="NCBI Taxonomy" id="4212"/>
    <lineage>
        <taxon>Eukaryota</taxon>
        <taxon>Viridiplantae</taxon>
        <taxon>Streptophyta</taxon>
        <taxon>Embryophyta</taxon>
        <taxon>Tracheophyta</taxon>
        <taxon>Spermatophyta</taxon>
        <taxon>Magnoliopsida</taxon>
        <taxon>eudicotyledons</taxon>
        <taxon>Gunneridae</taxon>
        <taxon>Pentapetalae</taxon>
        <taxon>asterids</taxon>
        <taxon>campanulids</taxon>
        <taxon>Asterales</taxon>
        <taxon>Asteraceae</taxon>
        <taxon>Asteroideae</taxon>
        <taxon>Heliantheae alliance</taxon>
        <taxon>Heliantheae</taxon>
        <taxon>Ambrosia</taxon>
    </lineage>
</organism>
<proteinExistence type="predicted"/>
<keyword evidence="2" id="KW-1185">Reference proteome</keyword>
<gene>
    <name evidence="1" type="ORF">M8C21_003247</name>
</gene>